<evidence type="ECO:0000313" key="3">
    <source>
        <dbReference type="EMBL" id="RHZ66075.1"/>
    </source>
</evidence>
<evidence type="ECO:0000256" key="1">
    <source>
        <dbReference type="SAM" id="MobiDB-lite"/>
    </source>
</evidence>
<dbReference type="Proteomes" id="UP000266861">
    <property type="component" value="Unassembled WGS sequence"/>
</dbReference>
<dbReference type="AlphaFoldDB" id="A0A397HSA8"/>
<dbReference type="EMBL" id="PQFF01000283">
    <property type="protein sequence ID" value="RHZ66075.1"/>
    <property type="molecule type" value="Genomic_DNA"/>
</dbReference>
<organism evidence="3 4">
    <name type="scientific">Diversispora epigaea</name>
    <dbReference type="NCBI Taxonomy" id="1348612"/>
    <lineage>
        <taxon>Eukaryota</taxon>
        <taxon>Fungi</taxon>
        <taxon>Fungi incertae sedis</taxon>
        <taxon>Mucoromycota</taxon>
        <taxon>Glomeromycotina</taxon>
        <taxon>Glomeromycetes</taxon>
        <taxon>Diversisporales</taxon>
        <taxon>Diversisporaceae</taxon>
        <taxon>Diversispora</taxon>
    </lineage>
</organism>
<feature type="region of interest" description="Disordered" evidence="1">
    <location>
        <begin position="32"/>
        <end position="81"/>
    </location>
</feature>
<gene>
    <name evidence="3" type="ORF">Glove_309g47</name>
</gene>
<evidence type="ECO:0000256" key="2">
    <source>
        <dbReference type="SAM" id="SignalP"/>
    </source>
</evidence>
<feature type="chain" id="PRO_5017394983" evidence="2">
    <location>
        <begin position="19"/>
        <end position="81"/>
    </location>
</feature>
<comment type="caution">
    <text evidence="3">The sequence shown here is derived from an EMBL/GenBank/DDBJ whole genome shotgun (WGS) entry which is preliminary data.</text>
</comment>
<name>A0A397HSA8_9GLOM</name>
<evidence type="ECO:0000313" key="4">
    <source>
        <dbReference type="Proteomes" id="UP000266861"/>
    </source>
</evidence>
<accession>A0A397HSA8</accession>
<reference evidence="3 4" key="1">
    <citation type="submission" date="2018-08" db="EMBL/GenBank/DDBJ databases">
        <title>Genome and evolution of the arbuscular mycorrhizal fungus Diversispora epigaea (formerly Glomus versiforme) and its bacterial endosymbionts.</title>
        <authorList>
            <person name="Sun X."/>
            <person name="Fei Z."/>
            <person name="Harrison M."/>
        </authorList>
    </citation>
    <scope>NUCLEOTIDE SEQUENCE [LARGE SCALE GENOMIC DNA]</scope>
    <source>
        <strain evidence="3 4">IT104</strain>
    </source>
</reference>
<sequence length="81" mass="9591">MFIKILLNFHLLIGLLERYFLLNFAVESDLSDEGSFFNSSSKDKESLPSKFNKSNLHDSEERMEEEEEEEEMQLFQHVSQD</sequence>
<proteinExistence type="predicted"/>
<keyword evidence="2" id="KW-0732">Signal</keyword>
<feature type="signal peptide" evidence="2">
    <location>
        <begin position="1"/>
        <end position="18"/>
    </location>
</feature>
<feature type="compositionally biased region" description="Acidic residues" evidence="1">
    <location>
        <begin position="61"/>
        <end position="72"/>
    </location>
</feature>
<protein>
    <submittedName>
        <fullName evidence="3">Uncharacterized protein</fullName>
    </submittedName>
</protein>
<keyword evidence="4" id="KW-1185">Reference proteome</keyword>